<name>A0A314YBI8_PRUYE</name>
<comment type="caution">
    <text evidence="2">The sequence shown here is derived from an EMBL/GenBank/DDBJ whole genome shotgun (WGS) entry which is preliminary data.</text>
</comment>
<keyword evidence="3" id="KW-1185">Reference proteome</keyword>
<protein>
    <submittedName>
        <fullName evidence="2">Polyphenol oxidase chloroplastic-like</fullName>
    </submittedName>
</protein>
<dbReference type="Pfam" id="PF12143">
    <property type="entry name" value="PPO1_KFDV"/>
    <property type="match status" value="1"/>
</dbReference>
<dbReference type="EMBL" id="PJQY01001482">
    <property type="protein sequence ID" value="PQQ02249.1"/>
    <property type="molecule type" value="Genomic_DNA"/>
</dbReference>
<proteinExistence type="predicted"/>
<dbReference type="STRING" id="2094558.A0A314YBI8"/>
<sequence length="232" mass="25317">MASLSLSHSPPLPVILNRNLTTAFSTSSISQNHSRISFLGNRKAASFLIKAAKLERRELLIATLGGFGGFYGGSKMSQATGDLGEPAAAYAAETSSDNKVVELTQFPITLDSVISVVVPRPKKSRTKKEKEEEEEVLAIQGIEFLADEAVKFDVHVNDDEDSLSRPDASEFAGSFVYLPHKRKTVTTSLRLGITDLLDDVGADGDDSIKVTLVPKYVKRPVTIRHIKIEFLK</sequence>
<evidence type="ECO:0000313" key="2">
    <source>
        <dbReference type="EMBL" id="PQQ02249.1"/>
    </source>
</evidence>
<dbReference type="GO" id="GO:0004097">
    <property type="term" value="F:catechol oxidase activity"/>
    <property type="evidence" value="ECO:0007669"/>
    <property type="project" value="InterPro"/>
</dbReference>
<gene>
    <name evidence="2" type="ORF">Pyn_00468</name>
</gene>
<dbReference type="PANTHER" id="PTHR36608">
    <property type="entry name" value="POLYPHENOL OXIDASE C, CHLOROPLASTIC-LIKE"/>
    <property type="match status" value="1"/>
</dbReference>
<reference evidence="2 3" key="1">
    <citation type="submission" date="2018-02" db="EMBL/GenBank/DDBJ databases">
        <title>Draft genome of wild Prunus yedoensis var. nudiflora.</title>
        <authorList>
            <person name="Baek S."/>
            <person name="Kim J.-H."/>
            <person name="Choi K."/>
            <person name="Kim G.-B."/>
            <person name="Cho A."/>
            <person name="Jang H."/>
            <person name="Shin C.-H."/>
            <person name="Yu H.-J."/>
            <person name="Mun J.-H."/>
        </authorList>
    </citation>
    <scope>NUCLEOTIDE SEQUENCE [LARGE SCALE GENOMIC DNA]</scope>
    <source>
        <strain evidence="3">cv. Jeju island</strain>
        <tissue evidence="2">Leaf</tissue>
    </source>
</reference>
<organism evidence="2 3">
    <name type="scientific">Prunus yedoensis var. nudiflora</name>
    <dbReference type="NCBI Taxonomy" id="2094558"/>
    <lineage>
        <taxon>Eukaryota</taxon>
        <taxon>Viridiplantae</taxon>
        <taxon>Streptophyta</taxon>
        <taxon>Embryophyta</taxon>
        <taxon>Tracheophyta</taxon>
        <taxon>Spermatophyta</taxon>
        <taxon>Magnoliopsida</taxon>
        <taxon>eudicotyledons</taxon>
        <taxon>Gunneridae</taxon>
        <taxon>Pentapetalae</taxon>
        <taxon>rosids</taxon>
        <taxon>fabids</taxon>
        <taxon>Rosales</taxon>
        <taxon>Rosaceae</taxon>
        <taxon>Amygdaloideae</taxon>
        <taxon>Amygdaleae</taxon>
        <taxon>Prunus</taxon>
    </lineage>
</organism>
<dbReference type="Proteomes" id="UP000250321">
    <property type="component" value="Unassembled WGS sequence"/>
</dbReference>
<evidence type="ECO:0000259" key="1">
    <source>
        <dbReference type="Pfam" id="PF12143"/>
    </source>
</evidence>
<dbReference type="AlphaFoldDB" id="A0A314YBI8"/>
<dbReference type="PANTHER" id="PTHR36608:SF1">
    <property type="entry name" value="POLYPHENOL OXIDASE C, CHLOROPLASTIC-LIKE"/>
    <property type="match status" value="1"/>
</dbReference>
<evidence type="ECO:0000313" key="3">
    <source>
        <dbReference type="Proteomes" id="UP000250321"/>
    </source>
</evidence>
<dbReference type="InterPro" id="IPR022740">
    <property type="entry name" value="Polyphenol_oxidase_C"/>
</dbReference>
<dbReference type="OrthoDB" id="1915073at2759"/>
<feature type="domain" description="Polyphenol oxidase C-terminal" evidence="1">
    <location>
        <begin position="106"/>
        <end position="230"/>
    </location>
</feature>
<accession>A0A314YBI8</accession>